<dbReference type="PRINTS" id="PR01727">
    <property type="entry name" value="DNABINDINGHU"/>
</dbReference>
<evidence type="ECO:0000256" key="3">
    <source>
        <dbReference type="ARBA" id="ARBA00023125"/>
    </source>
</evidence>
<dbReference type="Gene3D" id="4.10.520.10">
    <property type="entry name" value="IHF-like DNA-binding proteins"/>
    <property type="match status" value="1"/>
</dbReference>
<protein>
    <submittedName>
        <fullName evidence="5">HU family DNA-binding protein</fullName>
    </submittedName>
</protein>
<evidence type="ECO:0000256" key="1">
    <source>
        <dbReference type="ARBA" id="ARBA00010529"/>
    </source>
</evidence>
<dbReference type="SUPFAM" id="SSF47729">
    <property type="entry name" value="IHF-like DNA-binding proteins"/>
    <property type="match status" value="1"/>
</dbReference>
<reference evidence="5" key="2">
    <citation type="submission" date="2021-04" db="EMBL/GenBank/DDBJ databases">
        <title>Draft genome assembly of strain Phenylobacterium sp. 20VBR1 using MiniION and Illumina platforms.</title>
        <authorList>
            <person name="Thomas F.A."/>
            <person name="Krishnan K.P."/>
            <person name="Sinha R.K."/>
        </authorList>
    </citation>
    <scope>NUCLEOTIDE SEQUENCE</scope>
    <source>
        <strain evidence="5">20VBR1</strain>
    </source>
</reference>
<dbReference type="GO" id="GO:0030261">
    <property type="term" value="P:chromosome condensation"/>
    <property type="evidence" value="ECO:0007669"/>
    <property type="project" value="UniProtKB-KW"/>
</dbReference>
<dbReference type="AlphaFoldDB" id="A0A941HV96"/>
<sequence>MTQSEFIEQVATAAGTTQAEVGRVLEAMVATVSGALTNGGDVRLSGLGVFDVGARAAREGRNPSTGEAIKIPASKAVRFRAAKGLKDAVNGVAPAKKK</sequence>
<dbReference type="PANTHER" id="PTHR33175:SF3">
    <property type="entry name" value="DNA-BINDING PROTEIN HU-BETA"/>
    <property type="match status" value="1"/>
</dbReference>
<dbReference type="Proteomes" id="UP000622580">
    <property type="component" value="Unassembled WGS sequence"/>
</dbReference>
<dbReference type="RefSeq" id="WP_215339882.1">
    <property type="nucleotide sequence ID" value="NZ_JAGSGD010000001.1"/>
</dbReference>
<dbReference type="GO" id="GO:0003677">
    <property type="term" value="F:DNA binding"/>
    <property type="evidence" value="ECO:0007669"/>
    <property type="project" value="UniProtKB-KW"/>
</dbReference>
<evidence type="ECO:0000256" key="4">
    <source>
        <dbReference type="RuleBase" id="RU003939"/>
    </source>
</evidence>
<evidence type="ECO:0000256" key="2">
    <source>
        <dbReference type="ARBA" id="ARBA00023067"/>
    </source>
</evidence>
<accession>A0A941HV96</accession>
<comment type="similarity">
    <text evidence="1 4">Belongs to the bacterial histone-like protein family.</text>
</comment>
<dbReference type="GO" id="GO:0030527">
    <property type="term" value="F:structural constituent of chromatin"/>
    <property type="evidence" value="ECO:0007669"/>
    <property type="project" value="InterPro"/>
</dbReference>
<dbReference type="EMBL" id="JAGSGD010000001">
    <property type="protein sequence ID" value="MBR7619534.1"/>
    <property type="molecule type" value="Genomic_DNA"/>
</dbReference>
<evidence type="ECO:0000313" key="6">
    <source>
        <dbReference type="EMBL" id="QQZ51851.1"/>
    </source>
</evidence>
<reference evidence="6" key="1">
    <citation type="submission" date="2021-01" db="EMBL/GenBank/DDBJ databases">
        <title>Genome sequence of Phenylobacterium sp. 20VBR1 isolated from a valley glaceir, Ny-Alesund, Svalbard.</title>
        <authorList>
            <person name="Thomas F.A."/>
            <person name="Krishnan K.P."/>
            <person name="Sinha R.K."/>
        </authorList>
    </citation>
    <scope>NUCLEOTIDE SEQUENCE</scope>
    <source>
        <strain evidence="6">20VBR1</strain>
    </source>
</reference>
<name>A0A941HV96_9CAUL</name>
<dbReference type="PANTHER" id="PTHR33175">
    <property type="entry name" value="DNA-BINDING PROTEIN HU"/>
    <property type="match status" value="1"/>
</dbReference>
<dbReference type="Pfam" id="PF00216">
    <property type="entry name" value="Bac_DNA_binding"/>
    <property type="match status" value="1"/>
</dbReference>
<organism evidence="5 7">
    <name type="scientific">Phenylobacterium glaciei</name>
    <dbReference type="NCBI Taxonomy" id="2803784"/>
    <lineage>
        <taxon>Bacteria</taxon>
        <taxon>Pseudomonadati</taxon>
        <taxon>Pseudomonadota</taxon>
        <taxon>Alphaproteobacteria</taxon>
        <taxon>Caulobacterales</taxon>
        <taxon>Caulobacteraceae</taxon>
        <taxon>Phenylobacterium</taxon>
    </lineage>
</organism>
<dbReference type="InterPro" id="IPR010992">
    <property type="entry name" value="IHF-like_DNA-bd_dom_sf"/>
</dbReference>
<keyword evidence="2" id="KW-0226">DNA condensation</keyword>
<proteinExistence type="inferred from homology"/>
<gene>
    <name evidence="5" type="ORF">JKL49_09060</name>
    <name evidence="6" type="ORF">JKL49_13860</name>
</gene>
<evidence type="ECO:0000313" key="5">
    <source>
        <dbReference type="EMBL" id="MBR7619534.1"/>
    </source>
</evidence>
<dbReference type="EMBL" id="CP068570">
    <property type="protein sequence ID" value="QQZ51851.1"/>
    <property type="molecule type" value="Genomic_DNA"/>
</dbReference>
<dbReference type="CDD" id="cd13831">
    <property type="entry name" value="HU"/>
    <property type="match status" value="1"/>
</dbReference>
<keyword evidence="3 5" id="KW-0238">DNA-binding</keyword>
<dbReference type="SMART" id="SM00411">
    <property type="entry name" value="BHL"/>
    <property type="match status" value="1"/>
</dbReference>
<keyword evidence="7" id="KW-1185">Reference proteome</keyword>
<dbReference type="InterPro" id="IPR000119">
    <property type="entry name" value="Hist_DNA-bd"/>
</dbReference>
<evidence type="ECO:0000313" key="7">
    <source>
        <dbReference type="Proteomes" id="UP000622580"/>
    </source>
</evidence>